<dbReference type="RefSeq" id="XP_009065893.1">
    <property type="nucleotide sequence ID" value="XM_009067645.1"/>
</dbReference>
<dbReference type="ESTHER" id="lotgi-v4b4v9">
    <property type="family name" value="Carb_B_Mollusca"/>
</dbReference>
<dbReference type="STRING" id="225164.V4B4V9"/>
<reference evidence="4 5" key="1">
    <citation type="journal article" date="2013" name="Nature">
        <title>Insights into bilaterian evolution from three spiralian genomes.</title>
        <authorList>
            <person name="Simakov O."/>
            <person name="Marletaz F."/>
            <person name="Cho S.J."/>
            <person name="Edsinger-Gonzales E."/>
            <person name="Havlak P."/>
            <person name="Hellsten U."/>
            <person name="Kuo D.H."/>
            <person name="Larsson T."/>
            <person name="Lv J."/>
            <person name="Arendt D."/>
            <person name="Savage R."/>
            <person name="Osoegawa K."/>
            <person name="de Jong P."/>
            <person name="Grimwood J."/>
            <person name="Chapman J.A."/>
            <person name="Shapiro H."/>
            <person name="Aerts A."/>
            <person name="Otillar R.P."/>
            <person name="Terry A.Y."/>
            <person name="Boore J.L."/>
            <person name="Grigoriev I.V."/>
            <person name="Lindberg D.R."/>
            <person name="Seaver E.C."/>
            <person name="Weisblat D.A."/>
            <person name="Putnam N.H."/>
            <person name="Rokhsar D.S."/>
        </authorList>
    </citation>
    <scope>NUCLEOTIDE SEQUENCE [LARGE SCALE GENOMIC DNA]</scope>
</reference>
<evidence type="ECO:0000256" key="2">
    <source>
        <dbReference type="SAM" id="SignalP"/>
    </source>
</evidence>
<dbReference type="EMBL" id="KB203683">
    <property type="protein sequence ID" value="ESO83464.1"/>
    <property type="molecule type" value="Genomic_DNA"/>
</dbReference>
<dbReference type="Gene3D" id="3.40.50.1820">
    <property type="entry name" value="alpha/beta hydrolase"/>
    <property type="match status" value="1"/>
</dbReference>
<dbReference type="CTD" id="20241119"/>
<dbReference type="GeneID" id="20241119"/>
<sequence>MFGLKIAILLIVSSIQFWSVTRGIIVTTPLGRIRGTTFQYNGTTVYKFLGIPYAKPPVQDLMLEKPIPIGPWHGTLNATTYGSACVQRGSSSHKNPVKSLDCLYLNVYVPRSLTEIKPVMIFIHGGSYMFGDGSMYDGTALAANGNVTVVVINYRLDAYGFLSTMDNEIPGNYGLWDQRQAMIWVKENIQNFAGDNASLTMFGESAGAYSTGAHMLSTHNVGLFHRVISESGVAVSPIGMTYDPIYYSRKISDYLGCTQFNASGGWDTKAFKQCFKSKDPSLVLDASIKAGDYGVLAYRRIIGPVVDGDFLLDFPRNVLDRDDVPFKNIDLMVGTNAQEGSLTVGPLQAYVKQYNISLPKGVPRQIFKDHIALAIARDYYNDSFDQVLDNITNTYMYSFDGISDFDQAVKMVEMYGDFILQAPTVETVEYHTKLTKMKKTYQYYFTHKPVKRHSLPWLQGANHADELEYVFGPPLKGISDEKIHFSRLVMKYWSNFARYGNPNGEGPDQWPKSNQYTKPYFLLDFNQAAYTKLLRRRVTFWKNLGTQST</sequence>
<keyword evidence="2" id="KW-0732">Signal</keyword>
<gene>
    <name evidence="4" type="ORF">LOTGIDRAFT_169331</name>
</gene>
<feature type="chain" id="PRO_5004717477" description="Carboxylesterase type B domain-containing protein" evidence="2">
    <location>
        <begin position="24"/>
        <end position="549"/>
    </location>
</feature>
<evidence type="ECO:0000313" key="5">
    <source>
        <dbReference type="Proteomes" id="UP000030746"/>
    </source>
</evidence>
<feature type="domain" description="Carboxylesterase type B" evidence="3">
    <location>
        <begin position="25"/>
        <end position="541"/>
    </location>
</feature>
<dbReference type="HOGENOM" id="CLU_006586_13_0_1"/>
<dbReference type="SUPFAM" id="SSF53474">
    <property type="entry name" value="alpha/beta-Hydrolases"/>
    <property type="match status" value="1"/>
</dbReference>
<accession>V4B4V9</accession>
<dbReference type="Pfam" id="PF00135">
    <property type="entry name" value="COesterase"/>
    <property type="match status" value="1"/>
</dbReference>
<evidence type="ECO:0000256" key="1">
    <source>
        <dbReference type="ARBA" id="ARBA00005964"/>
    </source>
</evidence>
<dbReference type="InterPro" id="IPR029058">
    <property type="entry name" value="AB_hydrolase_fold"/>
</dbReference>
<evidence type="ECO:0000313" key="4">
    <source>
        <dbReference type="EMBL" id="ESO83464.1"/>
    </source>
</evidence>
<dbReference type="OMA" id="YSVWPEW"/>
<comment type="similarity">
    <text evidence="1">Belongs to the type-B carboxylesterase/lipase family.</text>
</comment>
<feature type="signal peptide" evidence="2">
    <location>
        <begin position="1"/>
        <end position="23"/>
    </location>
</feature>
<dbReference type="OrthoDB" id="408631at2759"/>
<dbReference type="AlphaFoldDB" id="V4B4V9"/>
<keyword evidence="5" id="KW-1185">Reference proteome</keyword>
<dbReference type="KEGG" id="lgi:LOTGIDRAFT_169331"/>
<evidence type="ECO:0000259" key="3">
    <source>
        <dbReference type="Pfam" id="PF00135"/>
    </source>
</evidence>
<dbReference type="PANTHER" id="PTHR43903">
    <property type="entry name" value="NEUROLIGIN"/>
    <property type="match status" value="1"/>
</dbReference>
<name>V4B4V9_LOTGI</name>
<dbReference type="InterPro" id="IPR051093">
    <property type="entry name" value="Neuroligin/BSAL"/>
</dbReference>
<proteinExistence type="inferred from homology"/>
<protein>
    <recommendedName>
        <fullName evidence="3">Carboxylesterase type B domain-containing protein</fullName>
    </recommendedName>
</protein>
<dbReference type="Proteomes" id="UP000030746">
    <property type="component" value="Unassembled WGS sequence"/>
</dbReference>
<organism evidence="4 5">
    <name type="scientific">Lottia gigantea</name>
    <name type="common">Giant owl limpet</name>
    <dbReference type="NCBI Taxonomy" id="225164"/>
    <lineage>
        <taxon>Eukaryota</taxon>
        <taxon>Metazoa</taxon>
        <taxon>Spiralia</taxon>
        <taxon>Lophotrochozoa</taxon>
        <taxon>Mollusca</taxon>
        <taxon>Gastropoda</taxon>
        <taxon>Patellogastropoda</taxon>
        <taxon>Lottioidea</taxon>
        <taxon>Lottiidae</taxon>
        <taxon>Lottia</taxon>
    </lineage>
</organism>
<dbReference type="InterPro" id="IPR002018">
    <property type="entry name" value="CarbesteraseB"/>
</dbReference>